<evidence type="ECO:0000256" key="3">
    <source>
        <dbReference type="ARBA" id="ARBA00022989"/>
    </source>
</evidence>
<keyword evidence="4" id="KW-1015">Disulfide bond</keyword>
<dbReference type="SUPFAM" id="SSF82895">
    <property type="entry name" value="TSP-1 type 1 repeat"/>
    <property type="match status" value="3"/>
</dbReference>
<dbReference type="GO" id="GO:0007156">
    <property type="term" value="P:homophilic cell adhesion via plasma membrane adhesion molecules"/>
    <property type="evidence" value="ECO:0007669"/>
    <property type="project" value="InterPro"/>
</dbReference>
<dbReference type="Gene3D" id="2.60.40.60">
    <property type="entry name" value="Cadherins"/>
    <property type="match status" value="20"/>
</dbReference>
<dbReference type="Gene3D" id="2.20.100.10">
    <property type="entry name" value="Thrombospondin type-1 (TSP1) repeat"/>
    <property type="match status" value="4"/>
</dbReference>
<dbReference type="InterPro" id="IPR002126">
    <property type="entry name" value="Cadherin-like_dom"/>
</dbReference>
<dbReference type="InterPro" id="IPR036383">
    <property type="entry name" value="TSP1_rpt_sf"/>
</dbReference>
<keyword evidence="6" id="KW-0106">Calcium</keyword>
<evidence type="ECO:0000256" key="1">
    <source>
        <dbReference type="ARBA" id="ARBA00022692"/>
    </source>
</evidence>
<dbReference type="SUPFAM" id="SSF49313">
    <property type="entry name" value="Cadherin-like"/>
    <property type="match status" value="20"/>
</dbReference>
<dbReference type="InterPro" id="IPR044004">
    <property type="entry name" value="TSP1_spondin_dom"/>
</dbReference>
<keyword evidence="3" id="KW-0472">Membrane</keyword>
<protein>
    <submittedName>
        <fullName evidence="8">Protocadherin Fat 4-like</fullName>
    </submittedName>
</protein>
<dbReference type="CDD" id="cd00033">
    <property type="entry name" value="CCP"/>
    <property type="match status" value="1"/>
</dbReference>
<gene>
    <name evidence="8" type="ORF">PACLA_8A021927</name>
</gene>
<keyword evidence="9" id="KW-1185">Reference proteome</keyword>
<dbReference type="PROSITE" id="PS50268">
    <property type="entry name" value="CADHERIN_2"/>
    <property type="match status" value="20"/>
</dbReference>
<dbReference type="Pfam" id="PF19028">
    <property type="entry name" value="TSP1_spondin"/>
    <property type="match status" value="1"/>
</dbReference>
<dbReference type="OrthoDB" id="283575at2759"/>
<organism evidence="8 9">
    <name type="scientific">Paramuricea clavata</name>
    <name type="common">Red gorgonian</name>
    <name type="synonym">Violescent sea-whip</name>
    <dbReference type="NCBI Taxonomy" id="317549"/>
    <lineage>
        <taxon>Eukaryota</taxon>
        <taxon>Metazoa</taxon>
        <taxon>Cnidaria</taxon>
        <taxon>Anthozoa</taxon>
        <taxon>Octocorallia</taxon>
        <taxon>Malacalcyonacea</taxon>
        <taxon>Plexauridae</taxon>
        <taxon>Paramuricea</taxon>
    </lineage>
</organism>
<feature type="non-terminal residue" evidence="8">
    <location>
        <position position="1"/>
    </location>
</feature>
<proteinExistence type="predicted"/>
<evidence type="ECO:0000256" key="5">
    <source>
        <dbReference type="ARBA" id="ARBA00023180"/>
    </source>
</evidence>
<dbReference type="SMART" id="SM00112">
    <property type="entry name" value="CA"/>
    <property type="match status" value="20"/>
</dbReference>
<dbReference type="CDD" id="cd11304">
    <property type="entry name" value="Cadherin_repeat"/>
    <property type="match status" value="20"/>
</dbReference>
<evidence type="ECO:0000256" key="6">
    <source>
        <dbReference type="PROSITE-ProRule" id="PRU00043"/>
    </source>
</evidence>
<evidence type="ECO:0000313" key="9">
    <source>
        <dbReference type="Proteomes" id="UP001152795"/>
    </source>
</evidence>
<accession>A0A6S7GWP7</accession>
<dbReference type="Pfam" id="PF00090">
    <property type="entry name" value="TSP_1"/>
    <property type="match status" value="1"/>
</dbReference>
<dbReference type="PRINTS" id="PR00205">
    <property type="entry name" value="CADHERIN"/>
</dbReference>
<dbReference type="GO" id="GO:0005509">
    <property type="term" value="F:calcium ion binding"/>
    <property type="evidence" value="ECO:0007669"/>
    <property type="project" value="UniProtKB-UniRule"/>
</dbReference>
<evidence type="ECO:0000313" key="8">
    <source>
        <dbReference type="EMBL" id="CAB3994629.1"/>
    </source>
</evidence>
<dbReference type="EMBL" id="CACRXK020002503">
    <property type="protein sequence ID" value="CAB3994629.1"/>
    <property type="molecule type" value="Genomic_DNA"/>
</dbReference>
<keyword evidence="2" id="KW-0732">Signal</keyword>
<name>A0A6S7GWP7_PARCT</name>
<keyword evidence="5" id="KW-0325">Glycoprotein</keyword>
<dbReference type="PANTHER" id="PTHR24026">
    <property type="entry name" value="FAT ATYPICAL CADHERIN-RELATED"/>
    <property type="match status" value="1"/>
</dbReference>
<dbReference type="InterPro" id="IPR000884">
    <property type="entry name" value="TSP1_rpt"/>
</dbReference>
<dbReference type="InterPro" id="IPR000436">
    <property type="entry name" value="Sushi_SCR_CCP_dom"/>
</dbReference>
<dbReference type="PROSITE" id="PS50092">
    <property type="entry name" value="TSP1"/>
    <property type="match status" value="4"/>
</dbReference>
<keyword evidence="1" id="KW-0812">Transmembrane</keyword>
<evidence type="ECO:0000256" key="7">
    <source>
        <dbReference type="PROSITE-ProRule" id="PRU00302"/>
    </source>
</evidence>
<feature type="non-terminal residue" evidence="8">
    <location>
        <position position="2595"/>
    </location>
</feature>
<dbReference type="Proteomes" id="UP001152795">
    <property type="component" value="Unassembled WGS sequence"/>
</dbReference>
<evidence type="ECO:0000256" key="4">
    <source>
        <dbReference type="ARBA" id="ARBA00023157"/>
    </source>
</evidence>
<comment type="caution">
    <text evidence="8">The sequence shown here is derived from an EMBL/GenBank/DDBJ whole genome shotgun (WGS) entry which is preliminary data.</text>
</comment>
<evidence type="ECO:0000256" key="2">
    <source>
        <dbReference type="ARBA" id="ARBA00022729"/>
    </source>
</evidence>
<dbReference type="Pfam" id="PF00028">
    <property type="entry name" value="Cadherin"/>
    <property type="match status" value="7"/>
</dbReference>
<comment type="caution">
    <text evidence="7">Lacks conserved residue(s) required for the propagation of feature annotation.</text>
</comment>
<sequence length="2595" mass="284457">VALSTVWWVAGVPGERATLRAREVEQGLEQGQSPRDSPVVEQRVQLQGVVRHVQDHVVLATVCCRRGRLGASVHQGGDEWGNSLLVEAYLSEYFPGSCAQNSGRQTRSRRVTTQASCGGSCTQSTSGSQSCTPIPITCQTSSWSQWQACVATNGKCGAGTETRTRRITRQNYCSPACPVTSQRRSCIHSCCPVDCQLNSWSTWSTCSSTCGRGNSDRTRTRRQLPSCGGRACGKLSQRKVCTQYINRDCQMGAWSSWSVCDNGCGQGRQRKTRNITRQPVCRGTQCGAVEAFKGCTDYRNNRDCQVGQWSSWGNCDQTCTVGNKIRTRVITRNQQCRGRTCPALKESAQCGSPNNGCQHKCTNGTCSCNAGYDLSGSKQCIAKDCGKLTLTYCASGTQLGTTCKHANVSCPNNQTRYPVACPILCPSTYALKGVNSVTCTTYGTWTSTAATYCRRINDPPTQILLSGSHSIPENKPRNTRIGVLTSVDPNPRDSHKYTLISGGEGKFAIIGDKLHATVALNYETMNKRYALTIRSTDNGNPPLFMDKVITVTLTDVNERPTSIQLSNRQIAENADIDTVVGVLSTTDQDTSQSHTYTLTDTASGRFKIDGRTLKVAISNSDCLQNGGDFCKFNYEKQRSHQITVRSTDNGNPALSINVTLTITLADANDQPRGLRMSGNTVKENATKGEIICKFSAQDEDRRQSLSYYLSDSDQGRFAVSLDGYLTKVLETDYEINTTHTITAVVKDNGRPMKKMDKSFVIEVLNVNEPPISIHFTDKDGQLSFSQDYVHVNENSTVGTVVGTLQATDDDSSQNLTFKLDINPLQSFSLTPAVCTHGANTVCTTKVKVTGQLDHEVTPVLEIAVRVTDQHGLFIIQNFNITVKDNNDRPSNVTISGGVEASVAENSPSAFIGELMTSDEDGNQNHNYKLLRNSNIFEVKRRRFLYVKDSPLDFEKKNKYVVTVTSTDDGSPPMTSPPQSLTVHVTDINETPAGISLSNAYIAENSASGTIFGNFTVDDPDNYDNFPGRQSHICRLTNSAQGKFQIVLKSGQNYLTQAVDSLDYEQAASHKISVLCSDPGGLSNETDFDVFVTDVNEAPLKVALSKTQILENLRPTVVAVLTTQDPDNANNQSKQSFNYTLRSVGSSPFEISGSVLSTTRSLNYENARSWAVVVRAQDDGNPSLYRDESFTIDVLDGNDRPFAIQLSNVQVKENSAADTVVGNLATSDEDIGQNHTYKLISSAGGRFKIDGSIVKVAISNTLCLRRGSTSCQLNFEAQASYNITIRTTDNGNPAKIFDQTFTIYLNDDNDRPRDLSCTNDVVAENATLGTVIGSFTARDEDRRQKLSFSLVNDDGGRFALNGDQLVTATSLDHEADKRHFITVAVVDNGYNALKLERNFTIEVLNINEAPIAVNFTDTQVPEVFENTTTGNIVGTLVALDSDANQDLKFTLDDDSEGEFSLQLSNSRCQSIANDQNKTRCTTKLVLSKPLNYEINTVRYITVRVTDTHGLFHVQKFTINVLDCNDAPTDITLGGGMSAVVHENSDGAFVGELETSDEDSAQNWTYYLVNDFGQLFKVIGKNIYIDEASHLNYENKSAYILSVKSRDNGVPAYEVTRNFTIVVADVNEAPTKITLSSKEIYENSSPGTVIANLTVDDPDNLVRPRQTHSCVVVAQNKFRIYSGRLVSSAALDFERTPFLNVSIECTDSGTPRLKYKEEFTVSVKDRNEAPSDIILSSLSVLENQDSGVIATISTIDPDNEFNSARQNFSYQLVSVPSGDFPFKIHQGDRLNTTRALDYEAASSWNITIQSRDNGNPAMTVDRSFVISVQDLNEIPSKISLSPNNINENPKEGQWVGKLSATDEDLGQMHSFTLLDSAAGRFKLVNNSEIRVAISNTNCRIHGGKSCQFNYEGNNVYTIRVRTTDDGTPPLQLTMDINITLNDVNDQPRDLALSKYWVLENAAINTSVGYFTASDEDKGQRLNYTLVQGGRGLFGVESNGRLFVAKPINHEESSVEHVTVKVADNGVPVDWMEKRFTIIIKNVQEAPLNTTLTSAGGQQSYSDDHPTIYENSAIGTTVGTLVSLDEDAGQHLKFTLDDDAGGRFSIEDNTTICHSRTSDPHVKTNCSCKLLVSGSLNYEHISSHEIIVEVSDGNHSRVNNFTITLIDQNDPPENVTIQGSLSGRVKENANDELIGELVTSDEDVSQSHAYALKGSTRFTIKGSKLYTSLEANLNYEKQQEFEIVVVSTDNGSPPLSVEQNLTVMVEDVNESPNNITLSGLSIPENSQPGTFVANISIDDPDNHGPNGVWQTHSCQLVDSAQDRFKIPISKTNTLQVSTGDLNHEFLSRHSIIIQCTDSGSKPLAIQKSFEIQVLDVNERPERIMLSNAVVPENGGPLFVGELSTKDPDKAQSFNYSLVSASEENVFYISGNQLRTNASLDYEKKSSWDLMIKTVDQGGLNLTQDFRITVRDTNDRPTDILTSIPLVVSENSNLGSSVAVFTAVDEDTGQTHRFLITDITAVGYGSNSIPGYQTAFELEPTSGRLIIASHIDYETVTHFKLVIMTQDSGYPQLTLNKTFILHVLGVNEPPSDLRLGNSQ</sequence>
<keyword evidence="7" id="KW-0768">Sushi</keyword>
<dbReference type="InterPro" id="IPR015919">
    <property type="entry name" value="Cadherin-like_sf"/>
</dbReference>
<dbReference type="PROSITE" id="PS50923">
    <property type="entry name" value="SUSHI"/>
    <property type="match status" value="1"/>
</dbReference>
<keyword evidence="3" id="KW-1133">Transmembrane helix</keyword>
<dbReference type="GO" id="GO:0005886">
    <property type="term" value="C:plasma membrane"/>
    <property type="evidence" value="ECO:0007669"/>
    <property type="project" value="UniProtKB-SubCell"/>
</dbReference>
<reference evidence="8" key="1">
    <citation type="submission" date="2020-04" db="EMBL/GenBank/DDBJ databases">
        <authorList>
            <person name="Alioto T."/>
            <person name="Alioto T."/>
            <person name="Gomez Garrido J."/>
        </authorList>
    </citation>
    <scope>NUCLEOTIDE SEQUENCE</scope>
    <source>
        <strain evidence="8">A484AB</strain>
    </source>
</reference>
<dbReference type="PANTHER" id="PTHR24026:SF126">
    <property type="entry name" value="PROTOCADHERIN FAT 4"/>
    <property type="match status" value="1"/>
</dbReference>
<dbReference type="SMART" id="SM00209">
    <property type="entry name" value="TSP1"/>
    <property type="match status" value="4"/>
</dbReference>